<protein>
    <submittedName>
        <fullName evidence="2">Uncharacterized protein</fullName>
    </submittedName>
</protein>
<accession>A0A086JYG8</accession>
<comment type="caution">
    <text evidence="2">The sequence shown here is derived from an EMBL/GenBank/DDBJ whole genome shotgun (WGS) entry which is preliminary data.</text>
</comment>
<evidence type="ECO:0000256" key="1">
    <source>
        <dbReference type="SAM" id="MobiDB-lite"/>
    </source>
</evidence>
<dbReference type="VEuPathDB" id="ToxoDB:TGDOM2_399980"/>
<feature type="compositionally biased region" description="Basic and acidic residues" evidence="1">
    <location>
        <begin position="1"/>
        <end position="14"/>
    </location>
</feature>
<dbReference type="Proteomes" id="UP000028837">
    <property type="component" value="Unassembled WGS sequence"/>
</dbReference>
<gene>
    <name evidence="2" type="ORF">TGDOM2_399980</name>
</gene>
<feature type="non-terminal residue" evidence="2">
    <location>
        <position position="1"/>
    </location>
</feature>
<proteinExistence type="predicted"/>
<feature type="region of interest" description="Disordered" evidence="1">
    <location>
        <begin position="1"/>
        <end position="52"/>
    </location>
</feature>
<name>A0A086JYG8_TOXGO</name>
<sequence>TLRGVPGEEGRSVEKPPAVYPDPETALRNEVVPGPPLTSTTGAQAERQESGAMAGMQRIELINKEGAVLFWRGVPRSHQRCRSLYAKRTEAQALTVDSMWTEGGGAAARVTFRRSVMITTLVLAARLQDDSNRIPYRPGTGQGTHHLIRNHVVFPLHVPWVGELQLWINRIPERSMLTVAVLRGLATDRSHGPCDYHASGQQDDLRYGTTSPATLVFLLGYP</sequence>
<dbReference type="AlphaFoldDB" id="A0A086JYG8"/>
<evidence type="ECO:0000313" key="2">
    <source>
        <dbReference type="EMBL" id="KFG37186.1"/>
    </source>
</evidence>
<organism evidence="2 3">
    <name type="scientific">Toxoplasma gondii GAB2-2007-GAL-DOM2</name>
    <dbReference type="NCBI Taxonomy" id="1130820"/>
    <lineage>
        <taxon>Eukaryota</taxon>
        <taxon>Sar</taxon>
        <taxon>Alveolata</taxon>
        <taxon>Apicomplexa</taxon>
        <taxon>Conoidasida</taxon>
        <taxon>Coccidia</taxon>
        <taxon>Eucoccidiorida</taxon>
        <taxon>Eimeriorina</taxon>
        <taxon>Sarcocystidae</taxon>
        <taxon>Toxoplasma</taxon>
    </lineage>
</organism>
<evidence type="ECO:0000313" key="3">
    <source>
        <dbReference type="Proteomes" id="UP000028837"/>
    </source>
</evidence>
<reference evidence="2 3" key="1">
    <citation type="submission" date="2014-02" db="EMBL/GenBank/DDBJ databases">
        <authorList>
            <person name="Sibley D."/>
            <person name="Venepally P."/>
            <person name="Karamycheva S."/>
            <person name="Hadjithomas M."/>
            <person name="Khan A."/>
            <person name="Brunk B."/>
            <person name="Roos D."/>
            <person name="Caler E."/>
            <person name="Lorenzi H."/>
        </authorList>
    </citation>
    <scope>NUCLEOTIDE SEQUENCE [LARGE SCALE GENOMIC DNA]</scope>
    <source>
        <strain evidence="2 3">GAB2-2007-GAL-DOM2</strain>
    </source>
</reference>
<dbReference type="EMBL" id="AHZU02001039">
    <property type="protein sequence ID" value="KFG37186.1"/>
    <property type="molecule type" value="Genomic_DNA"/>
</dbReference>